<evidence type="ECO:0000259" key="3">
    <source>
        <dbReference type="PROSITE" id="PS50112"/>
    </source>
</evidence>
<dbReference type="InterPro" id="IPR035965">
    <property type="entry name" value="PAS-like_dom_sf"/>
</dbReference>
<dbReference type="eggNOG" id="COG2202">
    <property type="taxonomic scope" value="Bacteria"/>
</dbReference>
<dbReference type="InterPro" id="IPR036890">
    <property type="entry name" value="HATPase_C_sf"/>
</dbReference>
<dbReference type="Pfam" id="PF10114">
    <property type="entry name" value="PocR"/>
    <property type="match status" value="1"/>
</dbReference>
<dbReference type="STRING" id="690850.Desaf_0960"/>
<sequence length="612" mass="68173">MCKDCRTRKQLLAALRQAEAKISELTAEKQRYATRTGTFRGMSFHGGQITGEKSEFAAEIYDRLNAQGELPDIDGCGQTQDELIKAKDFLEKVLDAVGDPIFVKDSKHRLVLANAAECSLTGRRREELLGYTVSDFFPEPLAEIFWEMDELVLSTGLPQIFEQIVPDVGGRLRTWQTKKSLYVDPFGEKFVVGITRDVTESRQAEEDLRKRLMTLTQPSDDKAITFEALLDLEDLQRVQDAFSDISGVASVITTPEGTPITRPSNFCRLCKDIIRNTEKGRANCFHSDSVIGRQNPGGPIIQPCLSGGLWDAGASITVGGKHVANWLIGQVRTEGQDERRLLDYAQTIGADEEEFAQALREVPIMSQKRLEKIAQAMFVLANKLSLLAYQNLLQARLLHEREQREERLRASLKEKEILLREVHHRVKNNLQIISSLLSLQSSKVLDQWALDLFLESRNRIAAMALVHEELYSAGDFSRVSLKKYLEKIVPRLANPASKENGPACMLQLEEVELSIEKAVPFGLIINELVTNAVKHGFRECQEGELRVGAHLDGSILTVIVADNGPGLPPDFDLGSSETLGMQLVLGLARQIRGTFQAQNACGATFTLAFPLD</sequence>
<dbReference type="InterPro" id="IPR000014">
    <property type="entry name" value="PAS"/>
</dbReference>
<dbReference type="SMART" id="SM00091">
    <property type="entry name" value="PAS"/>
    <property type="match status" value="1"/>
</dbReference>
<dbReference type="Pfam" id="PF08448">
    <property type="entry name" value="PAS_4"/>
    <property type="match status" value="1"/>
</dbReference>
<feature type="domain" description="PAC" evidence="4">
    <location>
        <begin position="159"/>
        <end position="210"/>
    </location>
</feature>
<dbReference type="HOGENOM" id="CLU_000445_114_57_7"/>
<dbReference type="InterPro" id="IPR011495">
    <property type="entry name" value="Sig_transdc_His_kin_sub2_dim/P"/>
</dbReference>
<dbReference type="eggNOG" id="COG3920">
    <property type="taxonomic scope" value="Bacteria"/>
</dbReference>
<dbReference type="EMBL" id="CP003221">
    <property type="protein sequence ID" value="EGJ49308.1"/>
    <property type="molecule type" value="Genomic_DNA"/>
</dbReference>
<dbReference type="PROSITE" id="PS50112">
    <property type="entry name" value="PAS"/>
    <property type="match status" value="1"/>
</dbReference>
<dbReference type="InterPro" id="IPR003594">
    <property type="entry name" value="HATPase_dom"/>
</dbReference>
<dbReference type="PANTHER" id="PTHR43065">
    <property type="entry name" value="SENSOR HISTIDINE KINASE"/>
    <property type="match status" value="1"/>
</dbReference>
<accession>F3YTN6</accession>
<protein>
    <submittedName>
        <fullName evidence="5">Signal transduction histidine kinase</fullName>
    </submittedName>
</protein>
<evidence type="ECO:0000313" key="6">
    <source>
        <dbReference type="Proteomes" id="UP000007844"/>
    </source>
</evidence>
<dbReference type="KEGG" id="daf:Desaf_0960"/>
<keyword evidence="5" id="KW-0418">Kinase</keyword>
<feature type="domain" description="Histidine kinase" evidence="2">
    <location>
        <begin position="421"/>
        <end position="612"/>
    </location>
</feature>
<dbReference type="GO" id="GO:0016301">
    <property type="term" value="F:kinase activity"/>
    <property type="evidence" value="ECO:0007669"/>
    <property type="project" value="UniProtKB-KW"/>
</dbReference>
<dbReference type="PROSITE" id="PS50113">
    <property type="entry name" value="PAC"/>
    <property type="match status" value="1"/>
</dbReference>
<dbReference type="InterPro" id="IPR018771">
    <property type="entry name" value="PocR_dom"/>
</dbReference>
<name>F3YTN6_DESAF</name>
<keyword evidence="6" id="KW-1185">Reference proteome</keyword>
<dbReference type="eggNOG" id="COG4936">
    <property type="taxonomic scope" value="Bacteria"/>
</dbReference>
<keyword evidence="5" id="KW-0808">Transferase</keyword>
<dbReference type="Gene3D" id="3.30.450.20">
    <property type="entry name" value="PAS domain"/>
    <property type="match status" value="2"/>
</dbReference>
<evidence type="ECO:0000313" key="5">
    <source>
        <dbReference type="EMBL" id="EGJ49308.1"/>
    </source>
</evidence>
<feature type="coiled-coil region" evidence="1">
    <location>
        <begin position="8"/>
        <end position="35"/>
    </location>
</feature>
<dbReference type="Pfam" id="PF07568">
    <property type="entry name" value="HisKA_2"/>
    <property type="match status" value="1"/>
</dbReference>
<keyword evidence="1" id="KW-0175">Coiled coil</keyword>
<dbReference type="SUPFAM" id="SSF55874">
    <property type="entry name" value="ATPase domain of HSP90 chaperone/DNA topoisomerase II/histidine kinase"/>
    <property type="match status" value="1"/>
</dbReference>
<evidence type="ECO:0000259" key="2">
    <source>
        <dbReference type="PROSITE" id="PS50109"/>
    </source>
</evidence>
<dbReference type="NCBIfam" id="TIGR00229">
    <property type="entry name" value="sensory_box"/>
    <property type="match status" value="1"/>
</dbReference>
<dbReference type="SMART" id="SM00387">
    <property type="entry name" value="HATPase_c"/>
    <property type="match status" value="1"/>
</dbReference>
<dbReference type="Gene3D" id="3.30.565.10">
    <property type="entry name" value="Histidine kinase-like ATPase, C-terminal domain"/>
    <property type="match status" value="1"/>
</dbReference>
<dbReference type="Pfam" id="PF02518">
    <property type="entry name" value="HATPase_c"/>
    <property type="match status" value="1"/>
</dbReference>
<dbReference type="AlphaFoldDB" id="F3YTN6"/>
<proteinExistence type="predicted"/>
<dbReference type="InterPro" id="IPR013656">
    <property type="entry name" value="PAS_4"/>
</dbReference>
<organism evidence="5 6">
    <name type="scientific">Desulfocurvibacter africanus subsp. africanus str. Walvis Bay</name>
    <dbReference type="NCBI Taxonomy" id="690850"/>
    <lineage>
        <taxon>Bacteria</taxon>
        <taxon>Pseudomonadati</taxon>
        <taxon>Thermodesulfobacteriota</taxon>
        <taxon>Desulfovibrionia</taxon>
        <taxon>Desulfovibrionales</taxon>
        <taxon>Desulfovibrionaceae</taxon>
        <taxon>Desulfocurvibacter</taxon>
    </lineage>
</organism>
<dbReference type="Proteomes" id="UP000007844">
    <property type="component" value="Chromosome"/>
</dbReference>
<dbReference type="SUPFAM" id="SSF55785">
    <property type="entry name" value="PYP-like sensor domain (PAS domain)"/>
    <property type="match status" value="1"/>
</dbReference>
<evidence type="ECO:0000256" key="1">
    <source>
        <dbReference type="SAM" id="Coils"/>
    </source>
</evidence>
<feature type="domain" description="PAS" evidence="3">
    <location>
        <begin position="86"/>
        <end position="156"/>
    </location>
</feature>
<dbReference type="PROSITE" id="PS50109">
    <property type="entry name" value="HIS_KIN"/>
    <property type="match status" value="1"/>
</dbReference>
<dbReference type="InterPro" id="IPR005467">
    <property type="entry name" value="His_kinase_dom"/>
</dbReference>
<reference evidence="5 6" key="1">
    <citation type="journal article" date="2011" name="J. Bacteriol.">
        <title>Genome sequence of the mercury-methylating and pleomorphic Desulfovibrio africanus Strain Walvis Bay.</title>
        <authorList>
            <person name="Brown S.D."/>
            <person name="Wall J.D."/>
            <person name="Kucken A.M."/>
            <person name="Gilmour C.C."/>
            <person name="Podar M."/>
            <person name="Brandt C.C."/>
            <person name="Teshima H."/>
            <person name="Detter J.C."/>
            <person name="Han C.S."/>
            <person name="Land M.L."/>
            <person name="Lucas S."/>
            <person name="Han J."/>
            <person name="Pennacchio L."/>
            <person name="Nolan M."/>
            <person name="Pitluck S."/>
            <person name="Woyke T."/>
            <person name="Goodwin L."/>
            <person name="Palumbo A.V."/>
            <person name="Elias D.A."/>
        </authorList>
    </citation>
    <scope>NUCLEOTIDE SEQUENCE [LARGE SCALE GENOMIC DNA]</scope>
    <source>
        <strain evidence="5 6">Walvis Bay</strain>
    </source>
</reference>
<dbReference type="InterPro" id="IPR000700">
    <property type="entry name" value="PAS-assoc_C"/>
</dbReference>
<evidence type="ECO:0000259" key="4">
    <source>
        <dbReference type="PROSITE" id="PS50113"/>
    </source>
</evidence>
<dbReference type="PANTHER" id="PTHR43065:SF23">
    <property type="entry name" value="SENSOR HISTIDINE KINASE PDTAS"/>
    <property type="match status" value="1"/>
</dbReference>
<dbReference type="CDD" id="cd00130">
    <property type="entry name" value="PAS"/>
    <property type="match status" value="1"/>
</dbReference>
<gene>
    <name evidence="5" type="ORF">Desaf_0960</name>
</gene>